<feature type="domain" description="Kinesin motor" evidence="13">
    <location>
        <begin position="64"/>
        <end position="520"/>
    </location>
</feature>
<proteinExistence type="inferred from homology"/>
<keyword evidence="3" id="KW-0597">Phosphoprotein</keyword>
<dbReference type="GO" id="GO:0005634">
    <property type="term" value="C:nucleus"/>
    <property type="evidence" value="ECO:0007669"/>
    <property type="project" value="TreeGrafter"/>
</dbReference>
<evidence type="ECO:0000256" key="12">
    <source>
        <dbReference type="SAM" id="MobiDB-lite"/>
    </source>
</evidence>
<dbReference type="GO" id="GO:0008017">
    <property type="term" value="F:microtubule binding"/>
    <property type="evidence" value="ECO:0007669"/>
    <property type="project" value="InterPro"/>
</dbReference>
<evidence type="ECO:0000313" key="15">
    <source>
        <dbReference type="Proteomes" id="UP000183567"/>
    </source>
</evidence>
<evidence type="ECO:0000313" key="14">
    <source>
        <dbReference type="EMBL" id="OJA07640.1"/>
    </source>
</evidence>
<feature type="compositionally biased region" description="Polar residues" evidence="12">
    <location>
        <begin position="48"/>
        <end position="58"/>
    </location>
</feature>
<dbReference type="InterPro" id="IPR040850">
    <property type="entry name" value="Knl1_RWD_C"/>
</dbReference>
<dbReference type="Pfam" id="PF08317">
    <property type="entry name" value="Spc7"/>
    <property type="match status" value="1"/>
</dbReference>
<dbReference type="InterPro" id="IPR027417">
    <property type="entry name" value="P-loop_NTPase"/>
</dbReference>
<dbReference type="Gene3D" id="3.40.850.10">
    <property type="entry name" value="Kinesin motor domain"/>
    <property type="match status" value="1"/>
</dbReference>
<feature type="region of interest" description="Disordered" evidence="12">
    <location>
        <begin position="1034"/>
        <end position="1071"/>
    </location>
</feature>
<organism evidence="14 15">
    <name type="scientific">Rhizopogon vesiculosus</name>
    <dbReference type="NCBI Taxonomy" id="180088"/>
    <lineage>
        <taxon>Eukaryota</taxon>
        <taxon>Fungi</taxon>
        <taxon>Dikarya</taxon>
        <taxon>Basidiomycota</taxon>
        <taxon>Agaricomycotina</taxon>
        <taxon>Agaricomycetes</taxon>
        <taxon>Agaricomycetidae</taxon>
        <taxon>Boletales</taxon>
        <taxon>Suillineae</taxon>
        <taxon>Rhizopogonaceae</taxon>
        <taxon>Rhizopogon</taxon>
    </lineage>
</organism>
<dbReference type="EMBL" id="LVVM01006603">
    <property type="protein sequence ID" value="OJA07640.1"/>
    <property type="molecule type" value="Genomic_DNA"/>
</dbReference>
<dbReference type="PRINTS" id="PR00380">
    <property type="entry name" value="KINESINHEAVY"/>
</dbReference>
<dbReference type="PANTHER" id="PTHR47970">
    <property type="entry name" value="KINESIN-LIKE PROTEIN KIF11"/>
    <property type="match status" value="1"/>
</dbReference>
<feature type="binding site" evidence="10">
    <location>
        <begin position="160"/>
        <end position="167"/>
    </location>
    <ligand>
        <name>ATP</name>
        <dbReference type="ChEBI" id="CHEBI:30616"/>
    </ligand>
</feature>
<feature type="compositionally biased region" description="Acidic residues" evidence="12">
    <location>
        <begin position="756"/>
        <end position="783"/>
    </location>
</feature>
<comment type="caution">
    <text evidence="14">The sequence shown here is derived from an EMBL/GenBank/DDBJ whole genome shotgun (WGS) entry which is preliminary data.</text>
</comment>
<keyword evidence="8 10" id="KW-0505">Motor protein</keyword>
<dbReference type="InterPro" id="IPR013253">
    <property type="entry name" value="Spc7_domain"/>
</dbReference>
<evidence type="ECO:0000256" key="6">
    <source>
        <dbReference type="ARBA" id="ARBA00022840"/>
    </source>
</evidence>
<dbReference type="InterPro" id="IPR001752">
    <property type="entry name" value="Kinesin_motor_dom"/>
</dbReference>
<dbReference type="Pfam" id="PF00225">
    <property type="entry name" value="Kinesin"/>
    <property type="match status" value="1"/>
</dbReference>
<keyword evidence="9" id="KW-0206">Cytoskeleton</keyword>
<keyword evidence="5 10" id="KW-0547">Nucleotide-binding</keyword>
<evidence type="ECO:0000256" key="3">
    <source>
        <dbReference type="ARBA" id="ARBA00022553"/>
    </source>
</evidence>
<dbReference type="GO" id="GO:0005524">
    <property type="term" value="F:ATP binding"/>
    <property type="evidence" value="ECO:0007669"/>
    <property type="project" value="UniProtKB-UniRule"/>
</dbReference>
<protein>
    <recommendedName>
        <fullName evidence="13">Kinesin motor domain-containing protein</fullName>
    </recommendedName>
</protein>
<feature type="region of interest" description="Disordered" evidence="12">
    <location>
        <begin position="1265"/>
        <end position="1303"/>
    </location>
</feature>
<keyword evidence="15" id="KW-1185">Reference proteome</keyword>
<feature type="compositionally biased region" description="Basic and acidic residues" evidence="12">
    <location>
        <begin position="709"/>
        <end position="719"/>
    </location>
</feature>
<feature type="compositionally biased region" description="Polar residues" evidence="12">
    <location>
        <begin position="1171"/>
        <end position="1180"/>
    </location>
</feature>
<dbReference type="GO" id="GO:0005876">
    <property type="term" value="C:spindle microtubule"/>
    <property type="evidence" value="ECO:0007669"/>
    <property type="project" value="TreeGrafter"/>
</dbReference>
<dbReference type="InterPro" id="IPR019821">
    <property type="entry name" value="Kinesin_motor_CS"/>
</dbReference>
<dbReference type="InterPro" id="IPR036961">
    <property type="entry name" value="Kinesin_motor_dom_sf"/>
</dbReference>
<feature type="compositionally biased region" description="Polar residues" evidence="12">
    <location>
        <begin position="1347"/>
        <end position="1363"/>
    </location>
</feature>
<evidence type="ECO:0000256" key="11">
    <source>
        <dbReference type="SAM" id="Coils"/>
    </source>
</evidence>
<dbReference type="Proteomes" id="UP000183567">
    <property type="component" value="Unassembled WGS sequence"/>
</dbReference>
<sequence>MKAVRAKVPTKPTAPTEASKTRTTVRKPVASRANSPDAKLPAKKVTARQAQARTENANTAECEPVMAYLRIRPHLGDEPMSMPYLCPLSDTSVRMTDPSHDGAGSSRLHLRISTVAPSSIYKFSHAFLPETQQAEFFTKTTLPLVHDLLDGQNGLLFAYGVTNSGKTYTIQGGHGPDSAGILPRTLDVIFNSVEGMHSDGRFRPVRLYGVEEADPSESLPPMDIDVPTDEPQLAEVLAEHLANADDIDTDPTIIKLDRNYEYSVWLSYAEVYNEKVYDLLAEVTEDTSRPQIPRSNAHAQTAHPLLLTRKALTVKPSPVSDALDESVSSAGKYIAGLRYFRVTSAAQAKALVKLGQLHRRVFGTLANSQSSRSHGMVTIKVLRGHRGDRDDPSSLQISRLTLVDLAGSERTKHTQTTGDRLKEAGNINKSLMVLGQCMEVMRSNQKRLAQSLANPGRTDTRDVKKALAVVPFRHSKLTEVLMDYFVGDGRVVMIVNINPYDTGFEENSHVMKFSALAREVSTTVNNAPVPRVQTNSNKRSTFNSALPRAVVRKVTISSVLPNKKVSEAHLEVLEEDEEVREDSDEEDDEPINPLVDALFDEIEDLRLRLYEAEMRCVIVEAETREDVMKEMEERMREIEKTYNQRLMREVVPRNLKDKTPTYSAYQVERNERKMDAKIDMLHQAGLFGSPQKRRDIVEESEDSSEIEDEAARFIGHSDEPFDSEASRPSSPLDGKGKVKTQLELSNDPNMGKAVESDIEIEQMTEDDESLEDDPISEDDDSDEYAPSAKPKPRPFKVVTKPSAKQKVKMGSPTAKTGRRSTRTVSLLEKQIKDISLSEGADDSVTIVPNRKAHAAYGGPDVDFVPGKDDIDTTKRKKRQLGKKAVVTEEELEQVVGAAERNTQNGTLRLLTYKLCTIMSCDETRLICITLDMTTDLGRGSPGRRKSIAVANQNRPLHPGKKRRAHSIAPGDKINLASKARRSLAPRKSILKAAVNISEDDDATQSMDLTHVQDNTRKSLMRRVSFADRAHVRLFETQEQNTNSTASPQSSPMQEAVERGPTDENAYPGATKFRRRSSIRSLAFSDGEGEESMDMDSDDTGFGPTAYLRAQDEEAIADVDFPDDDLNFDDDDMEVTEAIQMNIQKRRSLALAPSRQPLANVISPPENHDEGSQQQVSADQSYTEEDSHQSQSFVSEGDVSQPMEFTVPLIRPPAPPSEAWLALRSVTHSGETPYIPSSDEDEEHGERDMEITDALTRLQAARESLGFGDRTGDEELEQQDNSFTSSDDSFGDDGAENDGNQTINVTQLMRRVSLGAAIGDGNSTMDISSTYDSQEGPGEDQPSIEGTALSSPCANPTVEVNGNVAQAKPQESVHEESGDRPAVFKPALQPGEAQNPFTSAPVSRLVTVPKPFSFSFTPRGQPPASPACPRPPSPTKFASPSKAKFSAAFAPPVARPSPKKRTKSAMDGSESEDRPSPAKKLAGPGKLTTSLHAPLKKQLAQLSPAKKVPFQVQADSASGPTKRPSIGFRRPSGYFAQRKSISGAAAPSPSSVPVSPAKKADMGSEIVSFTGDGDAEPLTTSDAAPGEERVSRVMAEREAIVSESQEFGGSNSRPAVPYVSPTRESSMHEMPVDLPMPTPVQESPALPALRHESPSRYLPRPPTLIHASPRPPNPALELEPDELPVLYHEGMEATSDPITSASIPHETSNPTEQWRGNIAEEGFAPEDGPQISITQFFEMTGIRFMDEIAAPRRSMVHSSALRPSRRQSTESEIPLSEYVVAMAVDVPQLELYTHVSKDLQVWIERIKGIYKEAEEEALKMTPELFQEFVMADEEGQNELLHQLKLIKVHKHAQAKSEWYDWKMQWVDQLYQKADRGFRDLEADAKVLEDIINQAQEVVPALNEEYENIIRELKQEQADVAELENCDQGYLHELKTTIQEQSVALEAFRADVDEGKAKLDRLQEKLDEIEAHKLETTNAIQVAERQVQVQKNSTHAEVFRLKDELEALQNLHMLHVTKVLPNLFEFRYASSYDVSVPCEDFCPIVKELSIKRVQSAKLKYKDAFPALSPLLLKTAGLLITRSNKGLTVRQIVECLGDYWSACSQLLAQLKLVAIKYPLAIAQGADDESGFTATATVMFPSKKAKARDTLHEAILARLREATLADNYGCLLDACTVASDCYA</sequence>
<comment type="subcellular location">
    <subcellularLocation>
        <location evidence="1">Cytoplasm</location>
        <location evidence="1">Cytoskeleton</location>
        <location evidence="1">Spindle</location>
    </subcellularLocation>
</comment>
<dbReference type="SUPFAM" id="SSF52540">
    <property type="entry name" value="P-loop containing nucleoside triphosphate hydrolases"/>
    <property type="match status" value="1"/>
</dbReference>
<dbReference type="InterPro" id="IPR047149">
    <property type="entry name" value="KIF11-like"/>
</dbReference>
<feature type="coiled-coil region" evidence="11">
    <location>
        <begin position="595"/>
        <end position="648"/>
    </location>
</feature>
<feature type="compositionally biased region" description="Acidic residues" evidence="12">
    <location>
        <begin position="698"/>
        <end position="708"/>
    </location>
</feature>
<dbReference type="SMART" id="SM00787">
    <property type="entry name" value="Spc7"/>
    <property type="match status" value="1"/>
</dbReference>
<evidence type="ECO:0000256" key="8">
    <source>
        <dbReference type="ARBA" id="ARBA00023175"/>
    </source>
</evidence>
<dbReference type="GO" id="GO:0090307">
    <property type="term" value="P:mitotic spindle assembly"/>
    <property type="evidence" value="ECO:0007669"/>
    <property type="project" value="TreeGrafter"/>
</dbReference>
<name>A0A1J8Q321_9AGAM</name>
<dbReference type="GO" id="GO:0007018">
    <property type="term" value="P:microtubule-based movement"/>
    <property type="evidence" value="ECO:0007669"/>
    <property type="project" value="InterPro"/>
</dbReference>
<feature type="region of interest" description="Disordered" evidence="12">
    <location>
        <begin position="683"/>
        <end position="823"/>
    </location>
</feature>
<evidence type="ECO:0000256" key="4">
    <source>
        <dbReference type="ARBA" id="ARBA00022701"/>
    </source>
</evidence>
<dbReference type="SMART" id="SM00129">
    <property type="entry name" value="KISc"/>
    <property type="match status" value="1"/>
</dbReference>
<dbReference type="STRING" id="180088.A0A1J8Q321"/>
<feature type="region of interest" description="Disordered" evidence="12">
    <location>
        <begin position="1228"/>
        <end position="1247"/>
    </location>
</feature>
<keyword evidence="6 10" id="KW-0067">ATP-binding</keyword>
<feature type="region of interest" description="Disordered" evidence="12">
    <location>
        <begin position="1158"/>
        <end position="1199"/>
    </location>
</feature>
<dbReference type="OrthoDB" id="123929at2759"/>
<evidence type="ECO:0000256" key="2">
    <source>
        <dbReference type="ARBA" id="ARBA00022490"/>
    </source>
</evidence>
<reference evidence="14 15" key="1">
    <citation type="submission" date="2016-03" db="EMBL/GenBank/DDBJ databases">
        <title>Comparative genomics of the ectomycorrhizal sister species Rhizopogon vinicolor and Rhizopogon vesiculosus (Basidiomycota: Boletales) reveals a divergence of the mating type B locus.</title>
        <authorList>
            <person name="Mujic A.B."/>
            <person name="Kuo A."/>
            <person name="Tritt A."/>
            <person name="Lipzen A."/>
            <person name="Chen C."/>
            <person name="Johnson J."/>
            <person name="Sharma A."/>
            <person name="Barry K."/>
            <person name="Grigoriev I.V."/>
            <person name="Spatafora J.W."/>
        </authorList>
    </citation>
    <scope>NUCLEOTIDE SEQUENCE [LARGE SCALE GENOMIC DNA]</scope>
    <source>
        <strain evidence="14 15">AM-OR11-056</strain>
    </source>
</reference>
<keyword evidence="7 11" id="KW-0175">Coiled coil</keyword>
<keyword evidence="2" id="KW-0963">Cytoplasm</keyword>
<dbReference type="PROSITE" id="PS00411">
    <property type="entry name" value="KINESIN_MOTOR_1"/>
    <property type="match status" value="1"/>
</dbReference>
<keyword evidence="4" id="KW-0493">Microtubule</keyword>
<feature type="compositionally biased region" description="Low complexity" evidence="12">
    <location>
        <begin position="1543"/>
        <end position="1556"/>
    </location>
</feature>
<feature type="compositionally biased region" description="Pro residues" evidence="12">
    <location>
        <begin position="1419"/>
        <end position="1433"/>
    </location>
</feature>
<evidence type="ECO:0000256" key="5">
    <source>
        <dbReference type="ARBA" id="ARBA00022741"/>
    </source>
</evidence>
<evidence type="ECO:0000256" key="9">
    <source>
        <dbReference type="ARBA" id="ARBA00023212"/>
    </source>
</evidence>
<feature type="compositionally biased region" description="Polar residues" evidence="12">
    <location>
        <begin position="1320"/>
        <end position="1332"/>
    </location>
</feature>
<feature type="compositionally biased region" description="Polar residues" evidence="12">
    <location>
        <begin position="1036"/>
        <end position="1052"/>
    </location>
</feature>
<dbReference type="PROSITE" id="PS50067">
    <property type="entry name" value="KINESIN_MOTOR_2"/>
    <property type="match status" value="1"/>
</dbReference>
<evidence type="ECO:0000256" key="10">
    <source>
        <dbReference type="PROSITE-ProRule" id="PRU00283"/>
    </source>
</evidence>
<dbReference type="GO" id="GO:0008574">
    <property type="term" value="F:plus-end-directed microtubule motor activity"/>
    <property type="evidence" value="ECO:0007669"/>
    <property type="project" value="TreeGrafter"/>
</dbReference>
<feature type="region of interest" description="Disordered" evidence="12">
    <location>
        <begin position="1316"/>
        <end position="1588"/>
    </location>
</feature>
<dbReference type="GO" id="GO:0051231">
    <property type="term" value="P:spindle elongation"/>
    <property type="evidence" value="ECO:0007669"/>
    <property type="project" value="TreeGrafter"/>
</dbReference>
<dbReference type="GO" id="GO:0072686">
    <property type="term" value="C:mitotic spindle"/>
    <property type="evidence" value="ECO:0007669"/>
    <property type="project" value="TreeGrafter"/>
</dbReference>
<comment type="similarity">
    <text evidence="10">Belongs to the TRAFAC class myosin-kinesin ATPase superfamily. Kinesin family.</text>
</comment>
<accession>A0A1J8Q321</accession>
<evidence type="ECO:0000256" key="7">
    <source>
        <dbReference type="ARBA" id="ARBA00023054"/>
    </source>
</evidence>
<feature type="compositionally biased region" description="Low complexity" evidence="12">
    <location>
        <begin position="1435"/>
        <end position="1451"/>
    </location>
</feature>
<evidence type="ECO:0000256" key="1">
    <source>
        <dbReference type="ARBA" id="ARBA00004186"/>
    </source>
</evidence>
<feature type="coiled-coil region" evidence="11">
    <location>
        <begin position="1876"/>
        <end position="2009"/>
    </location>
</feature>
<evidence type="ECO:0000259" key="13">
    <source>
        <dbReference type="PROSITE" id="PS50067"/>
    </source>
</evidence>
<dbReference type="PANTHER" id="PTHR47970:SF29">
    <property type="entry name" value="KINESIN FAMILY MEMBER 20B"/>
    <property type="match status" value="1"/>
</dbReference>
<feature type="region of interest" description="Disordered" evidence="12">
    <location>
        <begin position="1"/>
        <end position="58"/>
    </location>
</feature>
<dbReference type="Pfam" id="PF18210">
    <property type="entry name" value="Knl1_RWD_C"/>
    <property type="match status" value="1"/>
</dbReference>
<gene>
    <name evidence="14" type="ORF">AZE42_01109</name>
</gene>